<dbReference type="EMBL" id="JAUSZI010000002">
    <property type="protein sequence ID" value="MDQ1031446.1"/>
    <property type="molecule type" value="Genomic_DNA"/>
</dbReference>
<feature type="domain" description="PucR C-terminal helix-turn-helix" evidence="2">
    <location>
        <begin position="402"/>
        <end position="455"/>
    </location>
</feature>
<evidence type="ECO:0000259" key="2">
    <source>
        <dbReference type="Pfam" id="PF13556"/>
    </source>
</evidence>
<keyword evidence="4" id="KW-1185">Reference proteome</keyword>
<feature type="domain" description="PucR C-terminal helix-turn-helix" evidence="2">
    <location>
        <begin position="300"/>
        <end position="355"/>
    </location>
</feature>
<dbReference type="RefSeq" id="WP_307527595.1">
    <property type="nucleotide sequence ID" value="NZ_JAUSZI010000002.1"/>
</dbReference>
<evidence type="ECO:0000313" key="3">
    <source>
        <dbReference type="EMBL" id="MDQ1031446.1"/>
    </source>
</evidence>
<accession>A0ABU0T6M6</accession>
<dbReference type="Gene3D" id="1.10.10.2840">
    <property type="entry name" value="PucR C-terminal helix-turn-helix domain"/>
    <property type="match status" value="2"/>
</dbReference>
<dbReference type="InterPro" id="IPR042070">
    <property type="entry name" value="PucR_C-HTH_sf"/>
</dbReference>
<name>A0ABU0T6M6_9ACTN</name>
<dbReference type="InterPro" id="IPR051448">
    <property type="entry name" value="CdaR-like_regulators"/>
</dbReference>
<sequence length="481" mass="51613">MKTGSVEPAPASPVEVTRYQVVRRLTRAAAHSDDQLIAEAAALAEGWAVLVDLMGDVVCSAPHAAGPEGVRAATHPQFYPNLTIRKMAGAVLVITPGTASPASRIDLVARTTVDLLRMRARVRREEETHHAEQRLHTAVLHLLLSGQPHLAIDVLGTAATHATVFRLSGQFVHAAYQTHWRAAQPSVSPKAPGMLVCMEGNELVVVALHGLDHDRHVARPVVARIAARHQLAGGVSDPLPLDMVATAWAEAGNARHGATSGCLASATFLGSHGLLRVVPAGRLARWSAAVLKPLNREQHRTLEAYLRSGSAQAAAAVLDVSEGTVRARLRWIGTLLAAELDNPTVQAQLLLAMRAPAAPVRISSSARLGPDRPLPTDLLDPDDARRWASALLRPLDKPLRIALRCWLQHRGRTAPAASELRLSRSTLTDWLSKCGRALSLDLSSATVRAELHLAAETIATPEDTPARLPRRGGRTYRGQQP</sequence>
<dbReference type="Pfam" id="PF13556">
    <property type="entry name" value="HTH_30"/>
    <property type="match status" value="2"/>
</dbReference>
<evidence type="ECO:0000313" key="4">
    <source>
        <dbReference type="Proteomes" id="UP001230328"/>
    </source>
</evidence>
<feature type="region of interest" description="Disordered" evidence="1">
    <location>
        <begin position="458"/>
        <end position="481"/>
    </location>
</feature>
<dbReference type="Proteomes" id="UP001230328">
    <property type="component" value="Unassembled WGS sequence"/>
</dbReference>
<proteinExistence type="predicted"/>
<dbReference type="PANTHER" id="PTHR33744">
    <property type="entry name" value="CARBOHYDRATE DIACID REGULATOR"/>
    <property type="match status" value="1"/>
</dbReference>
<organism evidence="3 4">
    <name type="scientific">Streptomyces umbrinus</name>
    <dbReference type="NCBI Taxonomy" id="67370"/>
    <lineage>
        <taxon>Bacteria</taxon>
        <taxon>Bacillati</taxon>
        <taxon>Actinomycetota</taxon>
        <taxon>Actinomycetes</taxon>
        <taxon>Kitasatosporales</taxon>
        <taxon>Streptomycetaceae</taxon>
        <taxon>Streptomyces</taxon>
        <taxon>Streptomyces phaeochromogenes group</taxon>
    </lineage>
</organism>
<evidence type="ECO:0000256" key="1">
    <source>
        <dbReference type="SAM" id="MobiDB-lite"/>
    </source>
</evidence>
<protein>
    <recommendedName>
        <fullName evidence="2">PucR C-terminal helix-turn-helix domain-containing protein</fullName>
    </recommendedName>
</protein>
<comment type="caution">
    <text evidence="3">The sequence shown here is derived from an EMBL/GenBank/DDBJ whole genome shotgun (WGS) entry which is preliminary data.</text>
</comment>
<gene>
    <name evidence="3" type="ORF">QF035_009028</name>
</gene>
<dbReference type="InterPro" id="IPR025736">
    <property type="entry name" value="PucR_C-HTH_dom"/>
</dbReference>
<dbReference type="PANTHER" id="PTHR33744:SF1">
    <property type="entry name" value="DNA-BINDING TRANSCRIPTIONAL ACTIVATOR ADER"/>
    <property type="match status" value="1"/>
</dbReference>
<reference evidence="3 4" key="1">
    <citation type="submission" date="2023-07" db="EMBL/GenBank/DDBJ databases">
        <title>Comparative genomics of wheat-associated soil bacteria to identify genetic determinants of phenazine resistance.</title>
        <authorList>
            <person name="Mouncey N."/>
        </authorList>
    </citation>
    <scope>NUCLEOTIDE SEQUENCE [LARGE SCALE GENOMIC DNA]</scope>
    <source>
        <strain evidence="3 4">V2I4</strain>
    </source>
</reference>